<name>A0A1G2BR88_9BACT</name>
<feature type="domain" description="NERD" evidence="2">
    <location>
        <begin position="68"/>
        <end position="179"/>
    </location>
</feature>
<proteinExistence type="predicted"/>
<dbReference type="EMBL" id="MHKN01000037">
    <property type="protein sequence ID" value="OGY91612.1"/>
    <property type="molecule type" value="Genomic_DNA"/>
</dbReference>
<dbReference type="Pfam" id="PF08378">
    <property type="entry name" value="NERD"/>
    <property type="match status" value="1"/>
</dbReference>
<evidence type="ECO:0000313" key="4">
    <source>
        <dbReference type="Proteomes" id="UP000177349"/>
    </source>
</evidence>
<comment type="caution">
    <text evidence="3">The sequence shown here is derived from an EMBL/GenBank/DDBJ whole genome shotgun (WGS) entry which is preliminary data.</text>
</comment>
<protein>
    <recommendedName>
        <fullName evidence="2">NERD domain-containing protein</fullName>
    </recommendedName>
</protein>
<feature type="transmembrane region" description="Helical" evidence="1">
    <location>
        <begin position="9"/>
        <end position="28"/>
    </location>
</feature>
<keyword evidence="1" id="KW-0472">Membrane</keyword>
<evidence type="ECO:0000259" key="2">
    <source>
        <dbReference type="PROSITE" id="PS50965"/>
    </source>
</evidence>
<gene>
    <name evidence="3" type="ORF">A3B31_00595</name>
</gene>
<dbReference type="PROSITE" id="PS50965">
    <property type="entry name" value="NERD"/>
    <property type="match status" value="1"/>
</dbReference>
<dbReference type="InterPro" id="IPR011528">
    <property type="entry name" value="NERD"/>
</dbReference>
<feature type="transmembrane region" description="Helical" evidence="1">
    <location>
        <begin position="40"/>
        <end position="60"/>
    </location>
</feature>
<organism evidence="3 4">
    <name type="scientific">Candidatus Komeilibacteria bacterium RIFCSPLOWO2_01_FULL_53_11</name>
    <dbReference type="NCBI Taxonomy" id="1798552"/>
    <lineage>
        <taxon>Bacteria</taxon>
        <taxon>Candidatus Komeiliibacteriota</taxon>
    </lineage>
</organism>
<dbReference type="Proteomes" id="UP000177349">
    <property type="component" value="Unassembled WGS sequence"/>
</dbReference>
<dbReference type="AlphaFoldDB" id="A0A1G2BR88"/>
<sequence length="228" mass="25326">MKPSYSTKQILRSVVVCLLFLFVGYLYSRIPFKAIFSSSLAFYVHGFGLAVIYGIALAFFDRLKNFVVGQEAEWNVEDALAALPSGFVPIADLNLSNRGNIDNVVVGPTGVWALEVKSHKGFITRKSDKLLCNGHPFEKDFLSQVWAEAYSVRDFFKKALNIDLKVQPVLVFADPGAHMKFGLNPIRGVYVIGAKWLLNLLQESQAQHLDDASIQSIAATLKLAKTRD</sequence>
<keyword evidence="1" id="KW-1133">Transmembrane helix</keyword>
<evidence type="ECO:0000256" key="1">
    <source>
        <dbReference type="SAM" id="Phobius"/>
    </source>
</evidence>
<keyword evidence="1" id="KW-0812">Transmembrane</keyword>
<evidence type="ECO:0000313" key="3">
    <source>
        <dbReference type="EMBL" id="OGY91612.1"/>
    </source>
</evidence>
<reference evidence="3 4" key="1">
    <citation type="journal article" date="2016" name="Nat. Commun.">
        <title>Thousands of microbial genomes shed light on interconnected biogeochemical processes in an aquifer system.</title>
        <authorList>
            <person name="Anantharaman K."/>
            <person name="Brown C.T."/>
            <person name="Hug L.A."/>
            <person name="Sharon I."/>
            <person name="Castelle C.J."/>
            <person name="Probst A.J."/>
            <person name="Thomas B.C."/>
            <person name="Singh A."/>
            <person name="Wilkins M.J."/>
            <person name="Karaoz U."/>
            <person name="Brodie E.L."/>
            <person name="Williams K.H."/>
            <person name="Hubbard S.S."/>
            <person name="Banfield J.F."/>
        </authorList>
    </citation>
    <scope>NUCLEOTIDE SEQUENCE [LARGE SCALE GENOMIC DNA]</scope>
</reference>
<accession>A0A1G2BR88</accession>